<keyword evidence="1" id="KW-1133">Transmembrane helix</keyword>
<dbReference type="AlphaFoldDB" id="A0A081N1U8"/>
<evidence type="ECO:0000313" key="3">
    <source>
        <dbReference type="Proteomes" id="UP000028006"/>
    </source>
</evidence>
<comment type="caution">
    <text evidence="2">The sequence shown here is derived from an EMBL/GenBank/DDBJ whole genome shotgun (WGS) entry which is preliminary data.</text>
</comment>
<gene>
    <name evidence="2" type="ORF">GZ77_17960</name>
</gene>
<proteinExistence type="predicted"/>
<evidence type="ECO:0000313" key="2">
    <source>
        <dbReference type="EMBL" id="KEQ12421.1"/>
    </source>
</evidence>
<dbReference type="EMBL" id="JOKG01000004">
    <property type="protein sequence ID" value="KEQ12421.1"/>
    <property type="molecule type" value="Genomic_DNA"/>
</dbReference>
<feature type="transmembrane region" description="Helical" evidence="1">
    <location>
        <begin position="7"/>
        <end position="26"/>
    </location>
</feature>
<evidence type="ECO:0000256" key="1">
    <source>
        <dbReference type="SAM" id="Phobius"/>
    </source>
</evidence>
<keyword evidence="3" id="KW-1185">Reference proteome</keyword>
<reference evidence="2 3" key="1">
    <citation type="submission" date="2014-06" db="EMBL/GenBank/DDBJ databases">
        <title>Whole Genome Sequences of Three Symbiotic Endozoicomonas Bacteria.</title>
        <authorList>
            <person name="Neave M.J."/>
            <person name="Apprill A."/>
            <person name="Voolstra C.R."/>
        </authorList>
    </citation>
    <scope>NUCLEOTIDE SEQUENCE [LARGE SCALE GENOMIC DNA]</scope>
    <source>
        <strain evidence="2 3">LMG 24815</strain>
    </source>
</reference>
<organism evidence="2 3">
    <name type="scientific">Endozoicomonas montiporae</name>
    <dbReference type="NCBI Taxonomy" id="1027273"/>
    <lineage>
        <taxon>Bacteria</taxon>
        <taxon>Pseudomonadati</taxon>
        <taxon>Pseudomonadota</taxon>
        <taxon>Gammaproteobacteria</taxon>
        <taxon>Oceanospirillales</taxon>
        <taxon>Endozoicomonadaceae</taxon>
        <taxon>Endozoicomonas</taxon>
    </lineage>
</organism>
<keyword evidence="1" id="KW-0812">Transmembrane</keyword>
<accession>A0A081N1U8</accession>
<sequence>MYIYRLVLALVIGIFLFSTAIMEWWITYGNSWYQPWLLWLMVVFVGFLLQPRGDVDGL</sequence>
<feature type="transmembrane region" description="Helical" evidence="1">
    <location>
        <begin position="32"/>
        <end position="49"/>
    </location>
</feature>
<name>A0A081N1U8_9GAMM</name>
<keyword evidence="1" id="KW-0472">Membrane</keyword>
<protein>
    <submittedName>
        <fullName evidence="2">MFS transporter</fullName>
    </submittedName>
</protein>
<dbReference type="Proteomes" id="UP000028006">
    <property type="component" value="Unassembled WGS sequence"/>
</dbReference>